<gene>
    <name evidence="1" type="ORF">AZF00_18760</name>
</gene>
<evidence type="ECO:0008006" key="3">
    <source>
        <dbReference type="Google" id="ProtNLM"/>
    </source>
</evidence>
<protein>
    <recommendedName>
        <fullName evidence="3">Tellurite methyltransferase</fullName>
    </recommendedName>
</protein>
<dbReference type="STRING" id="1470434.AZF00_18760"/>
<evidence type="ECO:0000313" key="2">
    <source>
        <dbReference type="Proteomes" id="UP000074119"/>
    </source>
</evidence>
<name>A0A127MAH1_9GAMM</name>
<proteinExistence type="predicted"/>
<dbReference type="SUPFAM" id="SSF53335">
    <property type="entry name" value="S-adenosyl-L-methionine-dependent methyltransferases"/>
    <property type="match status" value="1"/>
</dbReference>
<dbReference type="Pfam" id="PF13489">
    <property type="entry name" value="Methyltransf_23"/>
    <property type="match status" value="1"/>
</dbReference>
<dbReference type="Proteomes" id="UP000074119">
    <property type="component" value="Chromosome"/>
</dbReference>
<evidence type="ECO:0000313" key="1">
    <source>
        <dbReference type="EMBL" id="AMO70220.1"/>
    </source>
</evidence>
<dbReference type="CDD" id="cd02440">
    <property type="entry name" value="AdoMet_MTases"/>
    <property type="match status" value="1"/>
</dbReference>
<organism evidence="1 2">
    <name type="scientific">Zhongshania aliphaticivorans</name>
    <dbReference type="NCBI Taxonomy" id="1470434"/>
    <lineage>
        <taxon>Bacteria</taxon>
        <taxon>Pseudomonadati</taxon>
        <taxon>Pseudomonadota</taxon>
        <taxon>Gammaproteobacteria</taxon>
        <taxon>Cellvibrionales</taxon>
        <taxon>Spongiibacteraceae</taxon>
        <taxon>Zhongshania</taxon>
    </lineage>
</organism>
<dbReference type="AlphaFoldDB" id="A0A127MAH1"/>
<dbReference type="Gene3D" id="3.40.50.150">
    <property type="entry name" value="Vaccinia Virus protein VP39"/>
    <property type="match status" value="1"/>
</dbReference>
<accession>A0A127MAH1</accession>
<dbReference type="RefSeq" id="WP_008253123.1">
    <property type="nucleotide sequence ID" value="NZ_CP014544.1"/>
</dbReference>
<sequence>MTEYRDPLISKAKWNLRHQQRSMPVSPCSVLQDHRHLLPSAGRALDIACGLGGNAVLLAQSGLSCDAMDISDIAVSRLNTYAQGQSLAISASSVDIETEEFTIAAEQYDVIVVSYFLYRPLFPVIAAALKPGGLLFYQTFVSVADPLQHGPKTPDFYLQERELLSQFKELEIQYYHESENTNRAKPSVEAALVARKPSSRISI</sequence>
<reference evidence="1 2" key="1">
    <citation type="submission" date="2015-12" db="EMBL/GenBank/DDBJ databases">
        <authorList>
            <person name="Shamseldin A."/>
            <person name="Moawad H."/>
            <person name="Abd El-Rahim W.M."/>
            <person name="Sadowsky M.J."/>
        </authorList>
    </citation>
    <scope>NUCLEOTIDE SEQUENCE [LARGE SCALE GENOMIC DNA]</scope>
    <source>
        <strain evidence="1 2">SM2</strain>
    </source>
</reference>
<dbReference type="EMBL" id="CP014544">
    <property type="protein sequence ID" value="AMO70220.1"/>
    <property type="molecule type" value="Genomic_DNA"/>
</dbReference>
<dbReference type="InterPro" id="IPR029063">
    <property type="entry name" value="SAM-dependent_MTases_sf"/>
</dbReference>
<dbReference type="KEGG" id="zal:AZF00_18760"/>